<dbReference type="EMBL" id="ACIN03000001">
    <property type="protein sequence ID" value="ESK66400.1"/>
    <property type="molecule type" value="Genomic_DNA"/>
</dbReference>
<dbReference type="PANTHER" id="PTHR11106">
    <property type="entry name" value="GANGLIOSIDE INDUCED DIFFERENTIATION ASSOCIATED PROTEIN 2-RELATED"/>
    <property type="match status" value="1"/>
</dbReference>
<evidence type="ECO:0000313" key="3">
    <source>
        <dbReference type="Proteomes" id="UP000019050"/>
    </source>
</evidence>
<accession>W1Q569</accession>
<dbReference type="eggNOG" id="COG2110">
    <property type="taxonomic scope" value="Bacteria"/>
</dbReference>
<dbReference type="AlphaFoldDB" id="W1Q569"/>
<proteinExistence type="predicted"/>
<name>W1Q569_ABIDE</name>
<dbReference type="Pfam" id="PF01661">
    <property type="entry name" value="Macro"/>
    <property type="match status" value="1"/>
</dbReference>
<dbReference type="Gene3D" id="3.40.220.10">
    <property type="entry name" value="Leucine Aminopeptidase, subunit E, domain 1"/>
    <property type="match status" value="1"/>
</dbReference>
<keyword evidence="3" id="KW-1185">Reference proteome</keyword>
<dbReference type="NCBIfam" id="NF003163">
    <property type="entry name" value="PRK04143.1"/>
    <property type="match status" value="1"/>
</dbReference>
<dbReference type="GeneID" id="84816256"/>
<dbReference type="CDD" id="cd02908">
    <property type="entry name" value="Macro_OAADPr_deacetylase"/>
    <property type="match status" value="1"/>
</dbReference>
<dbReference type="SUPFAM" id="SSF52949">
    <property type="entry name" value="Macro domain-like"/>
    <property type="match status" value="1"/>
</dbReference>
<reference evidence="2" key="1">
    <citation type="submission" date="2013-06" db="EMBL/GenBank/DDBJ databases">
        <authorList>
            <person name="Weinstock G."/>
            <person name="Sodergren E."/>
            <person name="Clifton S."/>
            <person name="Fulton L."/>
            <person name="Fulton B."/>
            <person name="Courtney L."/>
            <person name="Fronick C."/>
            <person name="Harrison M."/>
            <person name="Strong C."/>
            <person name="Farmer C."/>
            <person name="Delahaunty K."/>
            <person name="Markovic C."/>
            <person name="Hall O."/>
            <person name="Minx P."/>
            <person name="Tomlinson C."/>
            <person name="Mitreva M."/>
            <person name="Nelson J."/>
            <person name="Hou S."/>
            <person name="Wollam A."/>
            <person name="Pepin K.H."/>
            <person name="Johnson M."/>
            <person name="Bhonagiri V."/>
            <person name="Nash W.E."/>
            <person name="Warren W."/>
            <person name="Chinwalla A."/>
            <person name="Mardis E.R."/>
            <person name="Wilson R.K."/>
        </authorList>
    </citation>
    <scope>NUCLEOTIDE SEQUENCE [LARGE SCALE GENOMIC DNA]</scope>
    <source>
        <strain evidence="2">ATCC 49176</strain>
    </source>
</reference>
<dbReference type="PANTHER" id="PTHR11106:SF27">
    <property type="entry name" value="MACRO DOMAIN-CONTAINING PROTEIN"/>
    <property type="match status" value="1"/>
</dbReference>
<dbReference type="PROSITE" id="PS51154">
    <property type="entry name" value="MACRO"/>
    <property type="match status" value="1"/>
</dbReference>
<feature type="domain" description="Macro" evidence="1">
    <location>
        <begin position="63"/>
        <end position="255"/>
    </location>
</feature>
<gene>
    <name evidence="2" type="ORF">GCWU000182_000087</name>
</gene>
<dbReference type="InterPro" id="IPR043472">
    <property type="entry name" value="Macro_dom-like"/>
</dbReference>
<comment type="caution">
    <text evidence="2">The sequence shown here is derived from an EMBL/GenBank/DDBJ whole genome shotgun (WGS) entry which is preliminary data.</text>
</comment>
<protein>
    <submittedName>
        <fullName evidence="2">Macro domain protein</fullName>
    </submittedName>
</protein>
<dbReference type="Proteomes" id="UP000019050">
    <property type="component" value="Unassembled WGS sequence"/>
</dbReference>
<dbReference type="RefSeq" id="WP_023390748.1">
    <property type="nucleotide sequence ID" value="NZ_KI535340.1"/>
</dbReference>
<organism evidence="2 3">
    <name type="scientific">Abiotrophia defectiva ATCC 49176</name>
    <dbReference type="NCBI Taxonomy" id="592010"/>
    <lineage>
        <taxon>Bacteria</taxon>
        <taxon>Bacillati</taxon>
        <taxon>Bacillota</taxon>
        <taxon>Bacilli</taxon>
        <taxon>Lactobacillales</taxon>
        <taxon>Aerococcaceae</taxon>
        <taxon>Abiotrophia</taxon>
    </lineage>
</organism>
<dbReference type="STRING" id="592010.GCWU000182_000087"/>
<evidence type="ECO:0000313" key="2">
    <source>
        <dbReference type="EMBL" id="ESK66400.1"/>
    </source>
</evidence>
<evidence type="ECO:0000259" key="1">
    <source>
        <dbReference type="PROSITE" id="PS51154"/>
    </source>
</evidence>
<dbReference type="SMART" id="SM00506">
    <property type="entry name" value="A1pp"/>
    <property type="match status" value="1"/>
</dbReference>
<dbReference type="HOGENOM" id="CLU_046550_2_1_9"/>
<dbReference type="InterPro" id="IPR002589">
    <property type="entry name" value="Macro_dom"/>
</dbReference>
<sequence length="263" mass="29030">MFAQELDALIRHLGASPEPGSDEEKFRQYRGLVNQRLPYPVSQDYLDLESRFLAAWRQQEPIYGLADCQKTARPSLYLWQGDITRLAVDAIVNAANSAMLGCFEPNHYCIDNQIHTFAGVALRLACADLKKARGGKPLPVGQALMTSGFNLPAKQVIHTVGPRIHHLPVSPMMQDLLKKAYRACLACADQAGLATIAFCCISTGEFSYPIEEATPIAIETVSAYLAETGSKLKVIFNVWTDSQYQLYHDLLNSKEASHVASTN</sequence>
<dbReference type="OrthoDB" id="6194521at2"/>